<evidence type="ECO:0000313" key="1">
    <source>
        <dbReference type="EMBL" id="CAB3971817.1"/>
    </source>
</evidence>
<proteinExistence type="predicted"/>
<evidence type="ECO:0000313" key="4">
    <source>
        <dbReference type="Proteomes" id="UP000494301"/>
    </source>
</evidence>
<sequence>MVYSGGLFTGRWPVFGSAARDFRSGAPNRLPGAICPAQALIQSTMIMTIRVTNWPFVRPMFTASPAIETPAVNR</sequence>
<dbReference type="Proteomes" id="UP000494120">
    <property type="component" value="Unassembled WGS sequence"/>
</dbReference>
<reference evidence="1 4" key="1">
    <citation type="submission" date="2020-04" db="EMBL/GenBank/DDBJ databases">
        <authorList>
            <person name="Depoorter E."/>
        </authorList>
    </citation>
    <scope>NUCLEOTIDE SEQUENCE [LARGE SCALE GENOMIC DNA]</scope>
    <source>
        <strain evidence="1 4">BCC0217</strain>
        <strain evidence="2 3">R-17378</strain>
    </source>
</reference>
<gene>
    <name evidence="2" type="ORF">BLA17378_08400</name>
    <name evidence="1" type="ORF">BLA3211_06629</name>
</gene>
<dbReference type="EMBL" id="CABWIL020000030">
    <property type="protein sequence ID" value="CAB3971817.1"/>
    <property type="molecule type" value="Genomic_DNA"/>
</dbReference>
<dbReference type="EMBL" id="CABVQG010000069">
    <property type="protein sequence ID" value="VWD46337.1"/>
    <property type="molecule type" value="Genomic_DNA"/>
</dbReference>
<organism evidence="1 4">
    <name type="scientific">Burkholderia aenigmatica</name>
    <dbReference type="NCBI Taxonomy" id="2015348"/>
    <lineage>
        <taxon>Bacteria</taxon>
        <taxon>Pseudomonadati</taxon>
        <taxon>Pseudomonadota</taxon>
        <taxon>Betaproteobacteria</taxon>
        <taxon>Burkholderiales</taxon>
        <taxon>Burkholderiaceae</taxon>
        <taxon>Burkholderia</taxon>
        <taxon>Burkholderia cepacia complex</taxon>
    </lineage>
</organism>
<evidence type="ECO:0000313" key="2">
    <source>
        <dbReference type="EMBL" id="VWD46337.1"/>
    </source>
</evidence>
<dbReference type="Proteomes" id="UP000494301">
    <property type="component" value="Unassembled WGS sequence"/>
</dbReference>
<accession>A0A6J5JL51</accession>
<evidence type="ECO:0000313" key="3">
    <source>
        <dbReference type="Proteomes" id="UP000494120"/>
    </source>
</evidence>
<keyword evidence="3" id="KW-1185">Reference proteome</keyword>
<dbReference type="AlphaFoldDB" id="A0A6J5JL51"/>
<name>A0A6J5JL51_9BURK</name>
<protein>
    <submittedName>
        <fullName evidence="1">Uncharacterized protein</fullName>
    </submittedName>
</protein>